<sequence length="294" mass="33688">MIAQLFAPSDRAPVIENIEKAVASDQFNRKVETDDPNISNTKEKQLLADYVQNLQTWSYRVNNLTARTAMNAAARIITRDMPIDGQENLAKITGGAIVTSNHFSPIENMLVRRGMGMHRLYIISEATNFFMDGWLGYLMRYADTIPISKDLHYAGITLPEMLKKRLDAGARVLIYPEQEMWFNYRKPRPPKRGAYFYAAQLQVPIISCFVEIADMPKQLTDQFNETQYRLHILPPIFPDTSLSPRDDSLRMEAQDYAQKKAAYEKAYQRPLDYDFSPADIAGWTGRLAVQHGRN</sequence>
<keyword evidence="1 4" id="KW-0808">Transferase</keyword>
<dbReference type="InterPro" id="IPR002123">
    <property type="entry name" value="Plipid/glycerol_acylTrfase"/>
</dbReference>
<name>A0A0R1MSL9_9LACO</name>
<reference evidence="4 5" key="1">
    <citation type="journal article" date="2015" name="Genome Announc.">
        <title>Expanding the biotechnology potential of lactobacilli through comparative genomics of 213 strains and associated genera.</title>
        <authorList>
            <person name="Sun Z."/>
            <person name="Harris H.M."/>
            <person name="McCann A."/>
            <person name="Guo C."/>
            <person name="Argimon S."/>
            <person name="Zhang W."/>
            <person name="Yang X."/>
            <person name="Jeffery I.B."/>
            <person name="Cooney J.C."/>
            <person name="Kagawa T.F."/>
            <person name="Liu W."/>
            <person name="Song Y."/>
            <person name="Salvetti E."/>
            <person name="Wrobel A."/>
            <person name="Rasinkangas P."/>
            <person name="Parkhill J."/>
            <person name="Rea M.C."/>
            <person name="O'Sullivan O."/>
            <person name="Ritari J."/>
            <person name="Douillard F.P."/>
            <person name="Paul Ross R."/>
            <person name="Yang R."/>
            <person name="Briner A.E."/>
            <person name="Felis G.E."/>
            <person name="de Vos W.M."/>
            <person name="Barrangou R."/>
            <person name="Klaenhammer T.R."/>
            <person name="Caufield P.W."/>
            <person name="Cui Y."/>
            <person name="Zhang H."/>
            <person name="O'Toole P.W."/>
        </authorList>
    </citation>
    <scope>NUCLEOTIDE SEQUENCE [LARGE SCALE GENOMIC DNA]</scope>
    <source>
        <strain evidence="4 5">DSM 12744</strain>
    </source>
</reference>
<dbReference type="RefSeq" id="WP_057821554.1">
    <property type="nucleotide sequence ID" value="NZ_AZEC01000012.1"/>
</dbReference>
<dbReference type="CDD" id="cd07989">
    <property type="entry name" value="LPLAT_AGPAT-like"/>
    <property type="match status" value="1"/>
</dbReference>
<feature type="domain" description="Phospholipid/glycerol acyltransferase" evidence="3">
    <location>
        <begin position="96"/>
        <end position="213"/>
    </location>
</feature>
<protein>
    <submittedName>
        <fullName evidence="4">1-acyl-sn-glycerol-3-phosphate acyltransferase</fullName>
    </submittedName>
</protein>
<dbReference type="Pfam" id="PF01553">
    <property type="entry name" value="Acyltransferase"/>
    <property type="match status" value="1"/>
</dbReference>
<evidence type="ECO:0000259" key="3">
    <source>
        <dbReference type="SMART" id="SM00563"/>
    </source>
</evidence>
<evidence type="ECO:0000313" key="4">
    <source>
        <dbReference type="EMBL" id="KRL11325.1"/>
    </source>
</evidence>
<evidence type="ECO:0000256" key="1">
    <source>
        <dbReference type="ARBA" id="ARBA00022679"/>
    </source>
</evidence>
<dbReference type="OrthoDB" id="2040407at2"/>
<dbReference type="SMART" id="SM00563">
    <property type="entry name" value="PlsC"/>
    <property type="match status" value="1"/>
</dbReference>
<dbReference type="PANTHER" id="PTHR10434:SF11">
    <property type="entry name" value="1-ACYL-SN-GLYCEROL-3-PHOSPHATE ACYLTRANSFERASE"/>
    <property type="match status" value="1"/>
</dbReference>
<organism evidence="4 5">
    <name type="scientific">Schleiferilactobacillus perolens DSM 12744</name>
    <dbReference type="NCBI Taxonomy" id="1423792"/>
    <lineage>
        <taxon>Bacteria</taxon>
        <taxon>Bacillati</taxon>
        <taxon>Bacillota</taxon>
        <taxon>Bacilli</taxon>
        <taxon>Lactobacillales</taxon>
        <taxon>Lactobacillaceae</taxon>
        <taxon>Schleiferilactobacillus</taxon>
    </lineage>
</organism>
<accession>A0A0R1MSL9</accession>
<keyword evidence="2 4" id="KW-0012">Acyltransferase</keyword>
<dbReference type="PANTHER" id="PTHR10434">
    <property type="entry name" value="1-ACYL-SN-GLYCEROL-3-PHOSPHATE ACYLTRANSFERASE"/>
    <property type="match status" value="1"/>
</dbReference>
<keyword evidence="5" id="KW-1185">Reference proteome</keyword>
<evidence type="ECO:0000256" key="2">
    <source>
        <dbReference type="ARBA" id="ARBA00023315"/>
    </source>
</evidence>
<comment type="caution">
    <text evidence="4">The sequence shown here is derived from an EMBL/GenBank/DDBJ whole genome shotgun (WGS) entry which is preliminary data.</text>
</comment>
<dbReference type="Proteomes" id="UP000051330">
    <property type="component" value="Unassembled WGS sequence"/>
</dbReference>
<evidence type="ECO:0000313" key="5">
    <source>
        <dbReference type="Proteomes" id="UP000051330"/>
    </source>
</evidence>
<dbReference type="SUPFAM" id="SSF69593">
    <property type="entry name" value="Glycerol-3-phosphate (1)-acyltransferase"/>
    <property type="match status" value="1"/>
</dbReference>
<dbReference type="GO" id="GO:0006654">
    <property type="term" value="P:phosphatidic acid biosynthetic process"/>
    <property type="evidence" value="ECO:0007669"/>
    <property type="project" value="TreeGrafter"/>
</dbReference>
<dbReference type="GO" id="GO:0003841">
    <property type="term" value="F:1-acylglycerol-3-phosphate O-acyltransferase activity"/>
    <property type="evidence" value="ECO:0007669"/>
    <property type="project" value="TreeGrafter"/>
</dbReference>
<proteinExistence type="predicted"/>
<dbReference type="STRING" id="1423792.FD09_GL000693"/>
<dbReference type="EMBL" id="AZEC01000012">
    <property type="protein sequence ID" value="KRL11325.1"/>
    <property type="molecule type" value="Genomic_DNA"/>
</dbReference>
<dbReference type="PATRIC" id="fig|1423792.3.peg.708"/>
<dbReference type="AlphaFoldDB" id="A0A0R1MSL9"/>
<gene>
    <name evidence="4" type="ORF">FD09_GL000693</name>
</gene>